<feature type="region of interest" description="Disordered" evidence="1">
    <location>
        <begin position="67"/>
        <end position="122"/>
    </location>
</feature>
<feature type="region of interest" description="Disordered" evidence="1">
    <location>
        <begin position="26"/>
        <end position="51"/>
    </location>
</feature>
<feature type="signal peptide" evidence="2">
    <location>
        <begin position="1"/>
        <end position="29"/>
    </location>
</feature>
<feature type="compositionally biased region" description="Low complexity" evidence="1">
    <location>
        <begin position="84"/>
        <end position="95"/>
    </location>
</feature>
<name>A0AA47FKC7_ACTNA</name>
<dbReference type="Proteomes" id="UP001163127">
    <property type="component" value="Chromosome"/>
</dbReference>
<keyword evidence="2" id="KW-0732">Signal</keyword>
<dbReference type="RefSeq" id="WP_075416040.1">
    <property type="nucleotide sequence ID" value="NZ_CP113787.1"/>
</dbReference>
<organism evidence="4 5">
    <name type="scientific">Actinomyces naeslundii</name>
    <dbReference type="NCBI Taxonomy" id="1655"/>
    <lineage>
        <taxon>Bacteria</taxon>
        <taxon>Bacillati</taxon>
        <taxon>Actinomycetota</taxon>
        <taxon>Actinomycetes</taxon>
        <taxon>Actinomycetales</taxon>
        <taxon>Actinomycetaceae</taxon>
        <taxon>Actinomyces</taxon>
    </lineage>
</organism>
<evidence type="ECO:0000313" key="4">
    <source>
        <dbReference type="EMBL" id="WAL44234.1"/>
    </source>
</evidence>
<dbReference type="EMBL" id="CP113787">
    <property type="protein sequence ID" value="WAL44234.1"/>
    <property type="molecule type" value="Genomic_DNA"/>
</dbReference>
<reference evidence="4" key="1">
    <citation type="submission" date="2022-11" db="EMBL/GenBank/DDBJ databases">
        <title>Dental biofilm bacteria. Genome sequencing and assembly.</title>
        <authorList>
            <person name="Robertsson C."/>
        </authorList>
    </citation>
    <scope>NUCLEOTIDE SEQUENCE</scope>
    <source>
        <strain evidence="4">CW</strain>
    </source>
</reference>
<feature type="compositionally biased region" description="Low complexity" evidence="1">
    <location>
        <begin position="41"/>
        <end position="51"/>
    </location>
</feature>
<proteinExistence type="predicted"/>
<evidence type="ECO:0000256" key="1">
    <source>
        <dbReference type="SAM" id="MobiDB-lite"/>
    </source>
</evidence>
<feature type="region of interest" description="Disordered" evidence="1">
    <location>
        <begin position="136"/>
        <end position="160"/>
    </location>
</feature>
<feature type="compositionally biased region" description="Low complexity" evidence="1">
    <location>
        <begin position="67"/>
        <end position="77"/>
    </location>
</feature>
<accession>A0AA47FKC7</accession>
<gene>
    <name evidence="4" type="ORF">OFA60_07365</name>
</gene>
<feature type="chain" id="PRO_5041312886" evidence="2">
    <location>
        <begin position="30"/>
        <end position="160"/>
    </location>
</feature>
<evidence type="ECO:0000313" key="5">
    <source>
        <dbReference type="Proteomes" id="UP001163127"/>
    </source>
</evidence>
<dbReference type="InterPro" id="IPR008613">
    <property type="entry name" value="Excalibur_Ca-bd_domain"/>
</dbReference>
<dbReference type="SMART" id="SM00894">
    <property type="entry name" value="Excalibur"/>
    <property type="match status" value="1"/>
</dbReference>
<feature type="domain" description="Excalibur calcium-binding" evidence="3">
    <location>
        <begin position="124"/>
        <end position="160"/>
    </location>
</feature>
<dbReference type="Pfam" id="PF05901">
    <property type="entry name" value="Excalibur"/>
    <property type="match status" value="1"/>
</dbReference>
<evidence type="ECO:0000259" key="3">
    <source>
        <dbReference type="SMART" id="SM00894"/>
    </source>
</evidence>
<dbReference type="AlphaFoldDB" id="A0AA47FKC7"/>
<protein>
    <submittedName>
        <fullName evidence="4">Excalibur calcium-binding domain-containing protein</fullName>
    </submittedName>
</protein>
<evidence type="ECO:0000256" key="2">
    <source>
        <dbReference type="SAM" id="SignalP"/>
    </source>
</evidence>
<sequence length="160" mass="16525">MPRRRTNLRRFVPYIVTFVLGAGLGAAGASDDAPSQPTAASTPTVVYSPTPVPTVVYSPSPVPTVVYSPSPVPATEAPAPPATVPAAPVSEPTPETSEENSGGGTSSGTGEEPTRSEADSSGVYYRNCKAARDAGVAPLYRGQSGYRRELDRDNDGIACE</sequence>
<feature type="compositionally biased region" description="Basic and acidic residues" evidence="1">
    <location>
        <begin position="146"/>
        <end position="160"/>
    </location>
</feature>